<dbReference type="NCBIfam" id="TIGR00621">
    <property type="entry name" value="ssb"/>
    <property type="match status" value="1"/>
</dbReference>
<evidence type="ECO:0000256" key="2">
    <source>
        <dbReference type="HAMAP-Rule" id="MF_00984"/>
    </source>
</evidence>
<dbReference type="InterPro" id="IPR011344">
    <property type="entry name" value="ssDNA-bd"/>
</dbReference>
<feature type="region of interest" description="Disordered" evidence="4">
    <location>
        <begin position="121"/>
        <end position="143"/>
    </location>
</feature>
<comment type="subunit">
    <text evidence="2">Homotetramer.</text>
</comment>
<organism evidence="5 6">
    <name type="scientific">Eiseniibacteriota bacterium</name>
    <dbReference type="NCBI Taxonomy" id="2212470"/>
    <lineage>
        <taxon>Bacteria</taxon>
        <taxon>Candidatus Eiseniibacteriota</taxon>
    </lineage>
</organism>
<comment type="caution">
    <text evidence="2">Lacks conserved residue(s) required for the propagation of feature annotation.</text>
</comment>
<dbReference type="InterPro" id="IPR000424">
    <property type="entry name" value="Primosome_PriB/ssb"/>
</dbReference>
<dbReference type="Proteomes" id="UP001594288">
    <property type="component" value="Unassembled WGS sequence"/>
</dbReference>
<dbReference type="Gene3D" id="2.40.50.140">
    <property type="entry name" value="Nucleic acid-binding proteins"/>
    <property type="match status" value="1"/>
</dbReference>
<dbReference type="GO" id="GO:0003677">
    <property type="term" value="F:DNA binding"/>
    <property type="evidence" value="ECO:0007669"/>
    <property type="project" value="UniProtKB-KW"/>
</dbReference>
<evidence type="ECO:0000313" key="5">
    <source>
        <dbReference type="EMBL" id="MFC1800164.1"/>
    </source>
</evidence>
<dbReference type="PANTHER" id="PTHR10302:SF27">
    <property type="entry name" value="SINGLE-STRANDED DNA-BINDING PROTEIN"/>
    <property type="match status" value="1"/>
</dbReference>
<evidence type="ECO:0000256" key="3">
    <source>
        <dbReference type="RuleBase" id="RU000524"/>
    </source>
</evidence>
<keyword evidence="6" id="KW-1185">Reference proteome</keyword>
<dbReference type="Pfam" id="PF00436">
    <property type="entry name" value="SSB"/>
    <property type="match status" value="1"/>
</dbReference>
<dbReference type="CDD" id="cd04496">
    <property type="entry name" value="SSB_OBF"/>
    <property type="match status" value="1"/>
</dbReference>
<evidence type="ECO:0000256" key="1">
    <source>
        <dbReference type="ARBA" id="ARBA00023125"/>
    </source>
</evidence>
<dbReference type="PROSITE" id="PS50935">
    <property type="entry name" value="SSB"/>
    <property type="match status" value="1"/>
</dbReference>
<proteinExistence type="inferred from homology"/>
<gene>
    <name evidence="5" type="ORF">ACFL2Z_04555</name>
</gene>
<reference evidence="5 6" key="1">
    <citation type="submission" date="2024-09" db="EMBL/GenBank/DDBJ databases">
        <authorList>
            <person name="D'Angelo T."/>
        </authorList>
    </citation>
    <scope>NUCLEOTIDE SEQUENCE [LARGE SCALE GENOMIC DNA]</scope>
    <source>
        <strain evidence="5">SAG AM-311-F02</strain>
    </source>
</reference>
<evidence type="ECO:0000313" key="6">
    <source>
        <dbReference type="Proteomes" id="UP001594288"/>
    </source>
</evidence>
<evidence type="ECO:0000256" key="4">
    <source>
        <dbReference type="SAM" id="MobiDB-lite"/>
    </source>
</evidence>
<dbReference type="SUPFAM" id="SSF50249">
    <property type="entry name" value="Nucleic acid-binding proteins"/>
    <property type="match status" value="1"/>
</dbReference>
<protein>
    <recommendedName>
        <fullName evidence="2 3">Single-stranded DNA-binding protein</fullName>
        <shortName evidence="2">SSB</shortName>
    </recommendedName>
</protein>
<dbReference type="InterPro" id="IPR012340">
    <property type="entry name" value="NA-bd_OB-fold"/>
</dbReference>
<sequence>MAEVKLAAVNKVMMTGRLTRDPELRYTPSGTAVSSFSIASSRSYKGQDGEWKQQVAFVNCVAWTKLAVLVNEYLKKGSAVFVEGRLHSRSWETEDGQRRSALEIVAERVQFLDRISKPEVTEDEFVESSGGGPGLDAEDEVPF</sequence>
<accession>A0ABV6YQK0</accession>
<keyword evidence="1 2" id="KW-0238">DNA-binding</keyword>
<dbReference type="HAMAP" id="MF_00984">
    <property type="entry name" value="SSB"/>
    <property type="match status" value="1"/>
</dbReference>
<dbReference type="EMBL" id="JBHPEI010000076">
    <property type="protein sequence ID" value="MFC1800164.1"/>
    <property type="molecule type" value="Genomic_DNA"/>
</dbReference>
<dbReference type="PANTHER" id="PTHR10302">
    <property type="entry name" value="SINGLE-STRANDED DNA-BINDING PROTEIN"/>
    <property type="match status" value="1"/>
</dbReference>
<name>A0ABV6YQK0_UNCEI</name>
<comment type="caution">
    <text evidence="5">The sequence shown here is derived from an EMBL/GenBank/DDBJ whole genome shotgun (WGS) entry which is preliminary data.</text>
</comment>